<reference evidence="5 6" key="1">
    <citation type="journal article" date="2011" name="Stand. Genomic Sci.">
        <title>Complete genome sequence of Haliscomenobacter hydrossis type strain (O).</title>
        <authorList>
            <consortium name="US DOE Joint Genome Institute (JGI-PGF)"/>
            <person name="Daligault H."/>
            <person name="Lapidus A."/>
            <person name="Zeytun A."/>
            <person name="Nolan M."/>
            <person name="Lucas S."/>
            <person name="Del Rio T.G."/>
            <person name="Tice H."/>
            <person name="Cheng J.F."/>
            <person name="Tapia R."/>
            <person name="Han C."/>
            <person name="Goodwin L."/>
            <person name="Pitluck S."/>
            <person name="Liolios K."/>
            <person name="Pagani I."/>
            <person name="Ivanova N."/>
            <person name="Huntemann M."/>
            <person name="Mavromatis K."/>
            <person name="Mikhailova N."/>
            <person name="Pati A."/>
            <person name="Chen A."/>
            <person name="Palaniappan K."/>
            <person name="Land M."/>
            <person name="Hauser L."/>
            <person name="Brambilla E.M."/>
            <person name="Rohde M."/>
            <person name="Verbarg S."/>
            <person name="Goker M."/>
            <person name="Bristow J."/>
            <person name="Eisen J.A."/>
            <person name="Markowitz V."/>
            <person name="Hugenholtz P."/>
            <person name="Kyrpides N.C."/>
            <person name="Klenk H.P."/>
            <person name="Woyke T."/>
        </authorList>
    </citation>
    <scope>NUCLEOTIDE SEQUENCE [LARGE SCALE GENOMIC DNA]</scope>
    <source>
        <strain evidence="6">ATCC 27775 / DSM 1100 / LMG 10767 / O</strain>
    </source>
</reference>
<comment type="similarity">
    <text evidence="1">Belongs to the TonB-dependent receptor family.</text>
</comment>
<dbReference type="eggNOG" id="COG4219">
    <property type="taxonomic scope" value="Bacteria"/>
</dbReference>
<dbReference type="HOGENOM" id="CLU_494999_0_0_10"/>
<comment type="subcellular location">
    <subcellularLocation>
        <location evidence="1">Cell outer membrane</location>
        <topology evidence="1">Multi-pass membrane protein</topology>
    </subcellularLocation>
</comment>
<dbReference type="GO" id="GO:0009279">
    <property type="term" value="C:cell outer membrane"/>
    <property type="evidence" value="ECO:0007669"/>
    <property type="project" value="UniProtKB-SubCell"/>
</dbReference>
<organism evidence="5 6">
    <name type="scientific">Haliscomenobacter hydrossis (strain ATCC 27775 / DSM 1100 / LMG 10767 / O)</name>
    <dbReference type="NCBI Taxonomy" id="760192"/>
    <lineage>
        <taxon>Bacteria</taxon>
        <taxon>Pseudomonadati</taxon>
        <taxon>Bacteroidota</taxon>
        <taxon>Saprospiria</taxon>
        <taxon>Saprospirales</taxon>
        <taxon>Haliscomenobacteraceae</taxon>
        <taxon>Haliscomenobacter</taxon>
    </lineage>
</organism>
<dbReference type="OrthoDB" id="1522859at2"/>
<feature type="domain" description="Peptidase M56" evidence="3">
    <location>
        <begin position="166"/>
        <end position="239"/>
    </location>
</feature>
<dbReference type="InterPro" id="IPR052173">
    <property type="entry name" value="Beta-lactam_resp_regulator"/>
</dbReference>
<keyword evidence="1 2" id="KW-0812">Transmembrane</keyword>
<feature type="transmembrane region" description="Helical" evidence="2">
    <location>
        <begin position="6"/>
        <end position="28"/>
    </location>
</feature>
<sequence>MSIIAPTIFTLIYASLCLLAFGLVYERWMHRESFFQANRLYLLLTPLLALVIPHLRIEVTLTSAVHPAVRILEQSQQIPSEWLRLLFPQPQAYVLSWGTVLLAIYLTGFSIVLLRSLLNYLKIWRWIRSGKMVNMGGWILVEQADIPEAASFFNCIFWKNDQPMPTMVLQHELIHVQQGHSWDVLLMEIWIALHWFNPLVYRLRQRLQETHEFIADAGVIEAQGSKYAYACLLASQKQKLEQMPYNTFAAQLSSRLRRMTQTSSPQWKAIQYAICLPLVLSLSMFFSVNYLQALPMPASNGNLGETIKKLEETPVLQVRIQPLETMKKQATTANFSAVELIPTLAPDTVPVQSTIKVTSGNSTVKVVTDGQTLTLGGPGVLSTSAGKPLIIIDGKNMGLDGDENPMSKLNPADIKAINVLKGESAIATYGEAAKDGVIVVTTKGSPVSIENSVNQNFNVRINGEPQKVESVNVTGGAVKIRTSGPSGDRPLIVKDGKVLGRLHQGESDEPLKSIDVNTIKSVNVMKGKAAIDKYGKDAEDGVIEVETKKQ</sequence>
<protein>
    <submittedName>
        <fullName evidence="5">Peptidase M56 BlaR1</fullName>
    </submittedName>
</protein>
<reference key="2">
    <citation type="submission" date="2011-04" db="EMBL/GenBank/DDBJ databases">
        <title>Complete sequence of chromosome of Haliscomenobacter hydrossis DSM 1100.</title>
        <authorList>
            <consortium name="US DOE Joint Genome Institute (JGI-PGF)"/>
            <person name="Lucas S."/>
            <person name="Han J."/>
            <person name="Lapidus A."/>
            <person name="Bruce D."/>
            <person name="Goodwin L."/>
            <person name="Pitluck S."/>
            <person name="Peters L."/>
            <person name="Kyrpides N."/>
            <person name="Mavromatis K."/>
            <person name="Ivanova N."/>
            <person name="Ovchinnikova G."/>
            <person name="Pagani I."/>
            <person name="Daligault H."/>
            <person name="Detter J.C."/>
            <person name="Han C."/>
            <person name="Land M."/>
            <person name="Hauser L."/>
            <person name="Markowitz V."/>
            <person name="Cheng J.-F."/>
            <person name="Hugenholtz P."/>
            <person name="Woyke T."/>
            <person name="Wu D."/>
            <person name="Verbarg S."/>
            <person name="Frueling A."/>
            <person name="Brambilla E."/>
            <person name="Klenk H.-P."/>
            <person name="Eisen J.A."/>
        </authorList>
    </citation>
    <scope>NUCLEOTIDE SEQUENCE</scope>
    <source>
        <strain>DSM 1100</strain>
    </source>
</reference>
<feature type="transmembrane region" description="Helical" evidence="2">
    <location>
        <begin position="269"/>
        <end position="291"/>
    </location>
</feature>
<dbReference type="Pfam" id="PF07715">
    <property type="entry name" value="Plug"/>
    <property type="match status" value="1"/>
</dbReference>
<evidence type="ECO:0000313" key="6">
    <source>
        <dbReference type="Proteomes" id="UP000008461"/>
    </source>
</evidence>
<feature type="transmembrane region" description="Helical" evidence="2">
    <location>
        <begin position="92"/>
        <end position="118"/>
    </location>
</feature>
<keyword evidence="2" id="KW-1133">Transmembrane helix</keyword>
<feature type="transmembrane region" description="Helical" evidence="2">
    <location>
        <begin position="40"/>
        <end position="57"/>
    </location>
</feature>
<dbReference type="PROSITE" id="PS52016">
    <property type="entry name" value="TONB_DEPENDENT_REC_3"/>
    <property type="match status" value="1"/>
</dbReference>
<evidence type="ECO:0000259" key="4">
    <source>
        <dbReference type="Pfam" id="PF07715"/>
    </source>
</evidence>
<dbReference type="Gene3D" id="2.170.130.10">
    <property type="entry name" value="TonB-dependent receptor, plug domain"/>
    <property type="match status" value="2"/>
</dbReference>
<feature type="domain" description="TonB-dependent receptor plug" evidence="4">
    <location>
        <begin position="473"/>
        <end position="542"/>
    </location>
</feature>
<dbReference type="CDD" id="cd07341">
    <property type="entry name" value="M56_BlaR1_MecR1_like"/>
    <property type="match status" value="1"/>
</dbReference>
<dbReference type="PANTHER" id="PTHR34978:SF3">
    <property type="entry name" value="SLR0241 PROTEIN"/>
    <property type="match status" value="1"/>
</dbReference>
<keyword evidence="1" id="KW-0998">Cell outer membrane</keyword>
<keyword evidence="1 2" id="KW-0472">Membrane</keyword>
<dbReference type="RefSeq" id="WP_013768179.1">
    <property type="nucleotide sequence ID" value="NC_015510.1"/>
</dbReference>
<evidence type="ECO:0000313" key="5">
    <source>
        <dbReference type="EMBL" id="AEE53651.1"/>
    </source>
</evidence>
<evidence type="ECO:0000256" key="1">
    <source>
        <dbReference type="PROSITE-ProRule" id="PRU01360"/>
    </source>
</evidence>
<dbReference type="PANTHER" id="PTHR34978">
    <property type="entry name" value="POSSIBLE SENSOR-TRANSDUCER PROTEIN BLAR"/>
    <property type="match status" value="1"/>
</dbReference>
<dbReference type="EMBL" id="CP002691">
    <property type="protein sequence ID" value="AEE53651.1"/>
    <property type="molecule type" value="Genomic_DNA"/>
</dbReference>
<keyword evidence="6" id="KW-1185">Reference proteome</keyword>
<accession>F4KY26</accession>
<dbReference type="SUPFAM" id="SSF56935">
    <property type="entry name" value="Porins"/>
    <property type="match status" value="2"/>
</dbReference>
<evidence type="ECO:0000259" key="3">
    <source>
        <dbReference type="Pfam" id="PF05569"/>
    </source>
</evidence>
<dbReference type="AlphaFoldDB" id="F4KY26"/>
<dbReference type="Pfam" id="PF05569">
    <property type="entry name" value="Peptidase_M56"/>
    <property type="match status" value="1"/>
</dbReference>
<keyword evidence="1" id="KW-1134">Transmembrane beta strand</keyword>
<dbReference type="eggNOG" id="COG1629">
    <property type="taxonomic scope" value="Bacteria"/>
</dbReference>
<dbReference type="Proteomes" id="UP000008461">
    <property type="component" value="Chromosome"/>
</dbReference>
<dbReference type="InterPro" id="IPR037066">
    <property type="entry name" value="Plug_dom_sf"/>
</dbReference>
<dbReference type="InterPro" id="IPR039426">
    <property type="entry name" value="TonB-dep_rcpt-like"/>
</dbReference>
<gene>
    <name evidence="5" type="ordered locus">Halhy_5828</name>
</gene>
<name>F4KY26_HALH1</name>
<keyword evidence="1" id="KW-0813">Transport</keyword>
<evidence type="ECO:0000256" key="2">
    <source>
        <dbReference type="SAM" id="Phobius"/>
    </source>
</evidence>
<proteinExistence type="inferred from homology"/>
<dbReference type="InterPro" id="IPR012910">
    <property type="entry name" value="Plug_dom"/>
</dbReference>
<dbReference type="InterPro" id="IPR008756">
    <property type="entry name" value="Peptidase_M56"/>
</dbReference>
<dbReference type="KEGG" id="hhy:Halhy_5828"/>
<dbReference type="STRING" id="760192.Halhy_5828"/>